<proteinExistence type="predicted"/>
<gene>
    <name evidence="2" type="ORF">UFOVP1516_32</name>
    <name evidence="1" type="ORF">UFOVP887_12</name>
</gene>
<accession>A0A6J5PGA1</accession>
<dbReference type="EMBL" id="LR798364">
    <property type="protein sequence ID" value="CAB5226812.1"/>
    <property type="molecule type" value="Genomic_DNA"/>
</dbReference>
<reference evidence="1" key="1">
    <citation type="submission" date="2020-05" db="EMBL/GenBank/DDBJ databases">
        <authorList>
            <person name="Chiriac C."/>
            <person name="Salcher M."/>
            <person name="Ghai R."/>
            <person name="Kavagutti S V."/>
        </authorList>
    </citation>
    <scope>NUCLEOTIDE SEQUENCE</scope>
</reference>
<name>A0A6J5PGA1_9CAUD</name>
<evidence type="ECO:0000313" key="2">
    <source>
        <dbReference type="EMBL" id="CAB5226812.1"/>
    </source>
</evidence>
<evidence type="ECO:0000313" key="1">
    <source>
        <dbReference type="EMBL" id="CAB4168906.1"/>
    </source>
</evidence>
<protein>
    <submittedName>
        <fullName evidence="1">Uncharacterized protein</fullName>
    </submittedName>
</protein>
<sequence length="117" mass="13287">MLNLDATKIKFSKLLNEALVLKYNKHVSTTFFVNQFNLRAYGTNVIGYETGRKWLKGICIPHTASMNVLVRWLGLDANCFLGDKELEILVSITKEDLLSTSDPIYLLSVLKTIYICL</sequence>
<organism evidence="1">
    <name type="scientific">uncultured Caudovirales phage</name>
    <dbReference type="NCBI Taxonomy" id="2100421"/>
    <lineage>
        <taxon>Viruses</taxon>
        <taxon>Duplodnaviria</taxon>
        <taxon>Heunggongvirae</taxon>
        <taxon>Uroviricota</taxon>
        <taxon>Caudoviricetes</taxon>
        <taxon>Peduoviridae</taxon>
        <taxon>Maltschvirus</taxon>
        <taxon>Maltschvirus maltsch</taxon>
    </lineage>
</organism>
<dbReference type="EMBL" id="LR796837">
    <property type="protein sequence ID" value="CAB4168906.1"/>
    <property type="molecule type" value="Genomic_DNA"/>
</dbReference>